<evidence type="ECO:0000256" key="1">
    <source>
        <dbReference type="ARBA" id="ARBA00004141"/>
    </source>
</evidence>
<feature type="transmembrane region" description="Helical" evidence="5">
    <location>
        <begin position="227"/>
        <end position="246"/>
    </location>
</feature>
<accession>A0A7R7I0B4</accession>
<comment type="subcellular location">
    <subcellularLocation>
        <location evidence="1">Membrane</location>
        <topology evidence="1">Multi-pass membrane protein</topology>
    </subcellularLocation>
</comment>
<keyword evidence="7" id="KW-1185">Reference proteome</keyword>
<organism evidence="6 7">
    <name type="scientific">Actinocatenispora thailandica</name>
    <dbReference type="NCBI Taxonomy" id="227318"/>
    <lineage>
        <taxon>Bacteria</taxon>
        <taxon>Bacillati</taxon>
        <taxon>Actinomycetota</taxon>
        <taxon>Actinomycetes</taxon>
        <taxon>Micromonosporales</taxon>
        <taxon>Micromonosporaceae</taxon>
        <taxon>Actinocatenispora</taxon>
    </lineage>
</organism>
<dbReference type="Proteomes" id="UP000611640">
    <property type="component" value="Chromosome"/>
</dbReference>
<evidence type="ECO:0000256" key="2">
    <source>
        <dbReference type="ARBA" id="ARBA00022692"/>
    </source>
</evidence>
<evidence type="ECO:0000313" key="7">
    <source>
        <dbReference type="Proteomes" id="UP000611640"/>
    </source>
</evidence>
<feature type="transmembrane region" description="Helical" evidence="5">
    <location>
        <begin position="6"/>
        <end position="25"/>
    </location>
</feature>
<feature type="transmembrane region" description="Helical" evidence="5">
    <location>
        <begin position="63"/>
        <end position="82"/>
    </location>
</feature>
<dbReference type="KEGG" id="atl:Athai_66410"/>
<reference evidence="6 7" key="1">
    <citation type="submission" date="2020-08" db="EMBL/GenBank/DDBJ databases">
        <title>Whole genome shotgun sequence of Actinocatenispora thailandica NBRC 105041.</title>
        <authorList>
            <person name="Komaki H."/>
            <person name="Tamura T."/>
        </authorList>
    </citation>
    <scope>NUCLEOTIDE SEQUENCE [LARGE SCALE GENOMIC DNA]</scope>
    <source>
        <strain evidence="6 7">NBRC 105041</strain>
    </source>
</reference>
<dbReference type="GO" id="GO:0046873">
    <property type="term" value="F:metal ion transmembrane transporter activity"/>
    <property type="evidence" value="ECO:0007669"/>
    <property type="project" value="InterPro"/>
</dbReference>
<name>A0A7R7I0B4_9ACTN</name>
<feature type="transmembrane region" description="Helical" evidence="5">
    <location>
        <begin position="126"/>
        <end position="148"/>
    </location>
</feature>
<dbReference type="PANTHER" id="PTHR16950">
    <property type="entry name" value="ZINC TRANSPORTER SLC39A7 HISTIDINE-RICH MEMBRANE PROTEIN KE4"/>
    <property type="match status" value="1"/>
</dbReference>
<evidence type="ECO:0000313" key="6">
    <source>
        <dbReference type="EMBL" id="BCJ39138.1"/>
    </source>
</evidence>
<evidence type="ECO:0000256" key="3">
    <source>
        <dbReference type="ARBA" id="ARBA00022989"/>
    </source>
</evidence>
<keyword evidence="3 5" id="KW-1133">Transmembrane helix</keyword>
<protein>
    <recommendedName>
        <fullName evidence="8">Permease</fullName>
    </recommendedName>
</protein>
<evidence type="ECO:0000256" key="4">
    <source>
        <dbReference type="ARBA" id="ARBA00023136"/>
    </source>
</evidence>
<sequence>MLGGMAVLVTLLSLVATLAGGLVALRARDKLHLILGLAAGVLLGVVAFDLLPEMFAQNAYHVLGVPAVMITFAAGFLALHVIERGTALHRAHEHEYEPHGHHYPTVGVLAASALVAHSFMDGLGIGLGFQASTAIGATVAIAVVAHDFADGFNTFTITSLYGNARRRALTLLCLDAAAPVLGATVTLFVRVPESVLGLYLGFFAGFLLYIATSDILPEAHARHPSRLTLGMTVLGMAFMFLVVGLAG</sequence>
<gene>
    <name evidence="6" type="ORF">Athai_66410</name>
</gene>
<feature type="transmembrane region" description="Helical" evidence="5">
    <location>
        <begin position="195"/>
        <end position="215"/>
    </location>
</feature>
<dbReference type="Pfam" id="PF02535">
    <property type="entry name" value="Zip"/>
    <property type="match status" value="1"/>
</dbReference>
<proteinExistence type="predicted"/>
<dbReference type="EMBL" id="AP023355">
    <property type="protein sequence ID" value="BCJ39138.1"/>
    <property type="molecule type" value="Genomic_DNA"/>
</dbReference>
<dbReference type="AlphaFoldDB" id="A0A7R7I0B4"/>
<keyword evidence="2 5" id="KW-0812">Transmembrane</keyword>
<feature type="transmembrane region" description="Helical" evidence="5">
    <location>
        <begin position="32"/>
        <end position="51"/>
    </location>
</feature>
<dbReference type="InterPro" id="IPR003689">
    <property type="entry name" value="ZIP"/>
</dbReference>
<evidence type="ECO:0008006" key="8">
    <source>
        <dbReference type="Google" id="ProtNLM"/>
    </source>
</evidence>
<evidence type="ECO:0000256" key="5">
    <source>
        <dbReference type="SAM" id="Phobius"/>
    </source>
</evidence>
<dbReference type="GO" id="GO:0016020">
    <property type="term" value="C:membrane"/>
    <property type="evidence" value="ECO:0007669"/>
    <property type="project" value="UniProtKB-SubCell"/>
</dbReference>
<feature type="transmembrane region" description="Helical" evidence="5">
    <location>
        <begin position="169"/>
        <end position="189"/>
    </location>
</feature>
<keyword evidence="4 5" id="KW-0472">Membrane</keyword>
<dbReference type="PANTHER" id="PTHR16950:SF16">
    <property type="entry name" value="ZINC TRANSPORTER ZIP13"/>
    <property type="match status" value="1"/>
</dbReference>